<dbReference type="SMART" id="SM00005">
    <property type="entry name" value="DEATH"/>
    <property type="match status" value="1"/>
</dbReference>
<feature type="region of interest" description="Disordered" evidence="8">
    <location>
        <begin position="1794"/>
        <end position="1847"/>
    </location>
</feature>
<dbReference type="InterPro" id="IPR011029">
    <property type="entry name" value="DEATH-like_dom_sf"/>
</dbReference>
<dbReference type="Pfam" id="PF17809">
    <property type="entry name" value="UPA_2"/>
    <property type="match status" value="1"/>
</dbReference>
<dbReference type="PROSITE" id="PS50017">
    <property type="entry name" value="DEATH_DOMAIN"/>
    <property type="match status" value="1"/>
</dbReference>
<dbReference type="InterPro" id="IPR000906">
    <property type="entry name" value="ZU5_dom"/>
</dbReference>
<evidence type="ECO:0000313" key="12">
    <source>
        <dbReference type="RefSeq" id="XP_022319726.1"/>
    </source>
</evidence>
<keyword evidence="11" id="KW-1185">Reference proteome</keyword>
<evidence type="ECO:0000313" key="11">
    <source>
        <dbReference type="Proteomes" id="UP000694844"/>
    </source>
</evidence>
<feature type="region of interest" description="Disordered" evidence="8">
    <location>
        <begin position="1729"/>
        <end position="1780"/>
    </location>
</feature>
<evidence type="ECO:0000256" key="1">
    <source>
        <dbReference type="ARBA" id="ARBA00004370"/>
    </source>
</evidence>
<feature type="compositionally biased region" description="Basic and acidic residues" evidence="8">
    <location>
        <begin position="1101"/>
        <end position="1130"/>
    </location>
</feature>
<evidence type="ECO:0000256" key="5">
    <source>
        <dbReference type="ARBA" id="ARBA00022737"/>
    </source>
</evidence>
<dbReference type="SUPFAM" id="SSF47986">
    <property type="entry name" value="DEATH domain"/>
    <property type="match status" value="1"/>
</dbReference>
<feature type="region of interest" description="Disordered" evidence="8">
    <location>
        <begin position="1898"/>
        <end position="1935"/>
    </location>
</feature>
<evidence type="ECO:0000256" key="6">
    <source>
        <dbReference type="ARBA" id="ARBA00023043"/>
    </source>
</evidence>
<evidence type="ECO:0000259" key="10">
    <source>
        <dbReference type="PROSITE" id="PS51145"/>
    </source>
</evidence>
<feature type="domain" description="Death" evidence="9">
    <location>
        <begin position="507"/>
        <end position="590"/>
    </location>
</feature>
<dbReference type="GO" id="GO:0007165">
    <property type="term" value="P:signal transduction"/>
    <property type="evidence" value="ECO:0007669"/>
    <property type="project" value="InterPro"/>
</dbReference>
<sequence>MTLLTHSFLISFMVDARGGAMKGRRHSGIRIIIPPNRASMPTRVTCRLIKKDKLIHPIPIGEGEALAARIIEMGPVATKFLGRILIEIPHFASLRGKEREIKIMRSTNGDKWEEHPIVATDDAVQKALSESMEDLDYEDELAGKRVTRILTDDFPRYFALVTKVREEKQWVGEEGLILSSTVVPQVQAVFPKGAVNKNIKVGLQAQPVSPELVSKLLGNRVAVSPIVTLEPRRRRFHTAITLTIPVPKAAQKGMINQYENEAPTLRVMYSIAASNNALREGTNPALWDDLTDQTQLTFIDDCVSFNTNVSGRFMLMDCQNVADACRFATELYREAIIVPYMARFVVFAKRTGEEEGKLRMFCMTDDRIDKTLEKQENFREVARSRDVEVLEGRPQYVEMAGNLIPITKSGDQLYISFKAFRENRLPCLVKIRDRDQEPAARVAFMKEPKVVRGELPQTPICNLNIALPDMSTSSSMEMDPEAALELKKRSSLLREHGIVVEDTVTKAKINLSDVADTLKGDWVILATQLDISGDEIHKINSDYRTVNDQALAMLSLWKEKKGEQATGNELERALRSIKREDVVQKCMYNVECITDEVELAAAKVAMDQSGFDTFAEEIGATQDSMKRNMSLDVQFDEQEVQKLSDSEESESVADSPASAPQAYEEDSAQSPFKDDLLVAEVSERRALAKEPELPEKKKEDFFDLIDKLDKYNEIKEKQERSESSADTGGMDDSQTITEEELTSTKQEKPKSEEIIAKVEELGQNLAPAPAPEPTEDEEGTKTPPPSPVEGEFVSEQEKLVHEIEDAVENSVQEEEEEEEEEEEVEKEETIIEETFQESDDGVTWRTIRKTTIITPEGQTDKYEVLGEEVRAQQAAVNELAARLSTAEETAEHPGETEKHEEVIDSQMVQTSESAARQTTMDVGETDVDTGLPYVADQKEPDMGKLVESLRTDLYEKEKTEKSGNESDVSSIASSDTEGEFNIEPLPSTAPETVSKDPVADRRSSVERKRKRTDSLSSSSLSDVEDNGEESVEENTKVEKEPVKPKSSLHDGSRHEPKTGHVHFRKEDLPSSSSSSSSSSSTEDESNQIDTEAKSPDLATPKIDRMEEFHFAEKPGIERKEEKGSEDKGDIPVKVYKPSLTAQDTIEEGLKMLPDNIEGTEDVKPIADSDVEKQIVKAPAPPKEKESSSSSSSSDEDGEDKRPAEDFREGSVERIERYEEVPPKEQTHARSPTENQEPVQDQELLSAGGDTGDGPQFTKTAKRLKRMSSLQQQEDEPKELDETGLVKRIVKKVTYDPKQPEVVCDSSEYDDEVVLAIETPLITITEDNSKPANEGDDHLAYFGYRCSQESLKEEENSKSVAEIVHMFEKDSQKQNAAKPDIVQISDSDELSEGKVSNIKEQSAMYFAEKEIIIVEKNKSEALTESQNEYTQDDTKPIKVHRMVEIFEKISSQSSVDETGVERQLPVLYDNSNVGFESMSEQNKDIEAEKTQSVDEVDEQELEILGESEETITKNQMREPETQQEMKKPDELKYTNISQEFGIVEETTSPLVIETVSPVAKIVEDIESNVSRIQEATIKEQVVPTEQVTEVHTKDLEPQYLSSSDEIYYEKIVNVSEETQFADEIASSTEEMLEEFEQCYPNKMNATETVENEEKLSSEKDISPECEQQSVVEDICDQNEVSEAAKETLEPTCLSSLSIQIVEQHSDEQLIEEENEMTISKTEVQKISPTSNLEDFSAIESRSDDIETIKYPHTDKEFPPKHDGELSVEETGNKIRTETTGETSIINDFQIVHTLTEISNEQQKEEKHDTMENQDSDTSFEYPLTLQSNEEHDARETRPETHLQQMSVSHDEYEFIDDTNERLPKDVDEIKCVDDEGDEDWELLDKEEIEEALNYPDKEISYSDVGSSEQAFNISSEHPRPCIPVVDMNSESEDDISDDTTEIADRSETCDIESPIEFKQPFEKFEEVSEPKTVQFDNKVLEVKSTSTGIESSVETRDIAKESVTSIEEEDIESISSTEEYKIRKYEYDQEIKEKDTIAKQQAIHLTRLK</sequence>
<feature type="compositionally biased region" description="Basic and acidic residues" evidence="8">
    <location>
        <begin position="889"/>
        <end position="902"/>
    </location>
</feature>
<feature type="compositionally biased region" description="Basic and acidic residues" evidence="8">
    <location>
        <begin position="1160"/>
        <end position="1174"/>
    </location>
</feature>
<name>A0A8B8CZ05_CRAVI</name>
<feature type="compositionally biased region" description="Basic and acidic residues" evidence="8">
    <location>
        <begin position="1827"/>
        <end position="1839"/>
    </location>
</feature>
<feature type="compositionally biased region" description="Basic and acidic residues" evidence="8">
    <location>
        <begin position="1800"/>
        <end position="1809"/>
    </location>
</feature>
<feature type="compositionally biased region" description="Polar residues" evidence="8">
    <location>
        <begin position="906"/>
        <end position="920"/>
    </location>
</feature>
<dbReference type="RefSeq" id="XP_022319726.1">
    <property type="nucleotide sequence ID" value="XM_022464018.1"/>
</dbReference>
<feature type="compositionally biased region" description="Basic and acidic residues" evidence="8">
    <location>
        <begin position="1650"/>
        <end position="1661"/>
    </location>
</feature>
<dbReference type="Gene3D" id="2.60.40.2660">
    <property type="match status" value="1"/>
</dbReference>
<evidence type="ECO:0000259" key="9">
    <source>
        <dbReference type="PROSITE" id="PS50017"/>
    </source>
</evidence>
<dbReference type="GO" id="GO:0005737">
    <property type="term" value="C:cytoplasm"/>
    <property type="evidence" value="ECO:0007669"/>
    <property type="project" value="UniProtKB-SubCell"/>
</dbReference>
<dbReference type="PANTHER" id="PTHR24123:SF141">
    <property type="entry name" value="ANKYRIN 2, ISOFORM U"/>
    <property type="match status" value="1"/>
</dbReference>
<feature type="compositionally biased region" description="Basic and acidic residues" evidence="8">
    <location>
        <begin position="1198"/>
        <end position="1227"/>
    </location>
</feature>
<feature type="compositionally biased region" description="Basic and acidic residues" evidence="8">
    <location>
        <begin position="1739"/>
        <end position="1777"/>
    </location>
</feature>
<evidence type="ECO:0000256" key="4">
    <source>
        <dbReference type="ARBA" id="ARBA00022553"/>
    </source>
</evidence>
<feature type="compositionally biased region" description="Basic and acidic residues" evidence="8">
    <location>
        <begin position="712"/>
        <end position="723"/>
    </location>
</feature>
<feature type="compositionally biased region" description="Basic and acidic residues" evidence="8">
    <location>
        <begin position="993"/>
        <end position="1006"/>
    </location>
</feature>
<feature type="compositionally biased region" description="Basic and acidic residues" evidence="8">
    <location>
        <begin position="795"/>
        <end position="804"/>
    </location>
</feature>
<feature type="domain" description="ZU5" evidence="10">
    <location>
        <begin position="8"/>
        <end position="163"/>
    </location>
</feature>
<dbReference type="FunFam" id="2.60.40.2660:FF:000001">
    <property type="entry name" value="Ankyrin-3 isoform 2"/>
    <property type="match status" value="1"/>
</dbReference>
<feature type="compositionally biased region" description="Acidic residues" evidence="8">
    <location>
        <begin position="1022"/>
        <end position="1032"/>
    </location>
</feature>
<feature type="compositionally biased region" description="Basic and acidic residues" evidence="8">
    <location>
        <begin position="1514"/>
        <end position="1530"/>
    </location>
</feature>
<protein>
    <submittedName>
        <fullName evidence="12">Ankyrin-2-like isoform X21</fullName>
    </submittedName>
</protein>
<dbReference type="PANTHER" id="PTHR24123">
    <property type="entry name" value="ANKYRIN REPEAT-CONTAINING"/>
    <property type="match status" value="1"/>
</dbReference>
<feature type="compositionally biased region" description="Basic and acidic residues" evidence="8">
    <location>
        <begin position="1033"/>
        <end position="1068"/>
    </location>
</feature>
<dbReference type="Gene3D" id="1.10.533.10">
    <property type="entry name" value="Death Domain, Fas"/>
    <property type="match status" value="1"/>
</dbReference>
<feature type="region of interest" description="Disordered" evidence="8">
    <location>
        <begin position="637"/>
        <end position="673"/>
    </location>
</feature>
<keyword evidence="4" id="KW-0597">Phosphoprotein</keyword>
<gene>
    <name evidence="12" type="primary">LOC111122316</name>
</gene>
<comment type="subcellular location">
    <subcellularLocation>
        <location evidence="2">Cytoplasm</location>
    </subcellularLocation>
    <subcellularLocation>
        <location evidence="1">Membrane</location>
    </subcellularLocation>
</comment>
<dbReference type="InterPro" id="IPR000488">
    <property type="entry name" value="Death_dom"/>
</dbReference>
<accession>A0A8B8CZ05</accession>
<keyword evidence="6" id="KW-0040">ANK repeat</keyword>
<feature type="region of interest" description="Disordered" evidence="8">
    <location>
        <begin position="1646"/>
        <end position="1667"/>
    </location>
</feature>
<feature type="compositionally biased region" description="Polar residues" evidence="8">
    <location>
        <begin position="1228"/>
        <end position="1238"/>
    </location>
</feature>
<reference evidence="12" key="1">
    <citation type="submission" date="2025-08" db="UniProtKB">
        <authorList>
            <consortium name="RefSeq"/>
        </authorList>
    </citation>
    <scope>IDENTIFICATION</scope>
    <source>
        <tissue evidence="12">Whole sample</tissue>
    </source>
</reference>
<feature type="compositionally biased region" description="Acidic residues" evidence="8">
    <location>
        <begin position="805"/>
        <end position="840"/>
    </location>
</feature>
<organism evidence="11 12">
    <name type="scientific">Crassostrea virginica</name>
    <name type="common">Eastern oyster</name>
    <dbReference type="NCBI Taxonomy" id="6565"/>
    <lineage>
        <taxon>Eukaryota</taxon>
        <taxon>Metazoa</taxon>
        <taxon>Spiralia</taxon>
        <taxon>Lophotrochozoa</taxon>
        <taxon>Mollusca</taxon>
        <taxon>Bivalvia</taxon>
        <taxon>Autobranchia</taxon>
        <taxon>Pteriomorphia</taxon>
        <taxon>Ostreida</taxon>
        <taxon>Ostreoidea</taxon>
        <taxon>Ostreidae</taxon>
        <taxon>Crassostrea</taxon>
    </lineage>
</organism>
<feature type="compositionally biased region" description="Basic and acidic residues" evidence="8">
    <location>
        <begin position="745"/>
        <end position="760"/>
    </location>
</feature>
<dbReference type="Pfam" id="PF00531">
    <property type="entry name" value="Death"/>
    <property type="match status" value="1"/>
</dbReference>
<dbReference type="OrthoDB" id="6163107at2759"/>
<feature type="compositionally biased region" description="Polar residues" evidence="8">
    <location>
        <begin position="965"/>
        <end position="975"/>
    </location>
</feature>
<feature type="region of interest" description="Disordered" evidence="8">
    <location>
        <begin position="882"/>
        <end position="1283"/>
    </location>
</feature>
<evidence type="ECO:0000256" key="8">
    <source>
        <dbReference type="SAM" id="MobiDB-lite"/>
    </source>
</evidence>
<dbReference type="InterPro" id="IPR051165">
    <property type="entry name" value="Multifunctional_ANK_Repeat"/>
</dbReference>
<evidence type="ECO:0000256" key="3">
    <source>
        <dbReference type="ARBA" id="ARBA00022490"/>
    </source>
</evidence>
<dbReference type="Pfam" id="PF00791">
    <property type="entry name" value="ZU5"/>
    <property type="match status" value="1"/>
</dbReference>
<feature type="region of interest" description="Disordered" evidence="8">
    <location>
        <begin position="1502"/>
        <end position="1530"/>
    </location>
</feature>
<dbReference type="PROSITE" id="PS51145">
    <property type="entry name" value="ZU5"/>
    <property type="match status" value="2"/>
</dbReference>
<dbReference type="GO" id="GO:0016020">
    <property type="term" value="C:membrane"/>
    <property type="evidence" value="ECO:0007669"/>
    <property type="project" value="UniProtKB-SubCell"/>
</dbReference>
<evidence type="ECO:0000256" key="7">
    <source>
        <dbReference type="ARBA" id="ARBA00023136"/>
    </source>
</evidence>
<evidence type="ECO:0000256" key="2">
    <source>
        <dbReference type="ARBA" id="ARBA00004496"/>
    </source>
</evidence>
<dbReference type="GeneID" id="111122316"/>
<keyword evidence="7" id="KW-0472">Membrane</keyword>
<feature type="region of interest" description="Disordered" evidence="8">
    <location>
        <begin position="712"/>
        <end position="842"/>
    </location>
</feature>
<feature type="compositionally biased region" description="Low complexity" evidence="8">
    <location>
        <begin position="1070"/>
        <end position="1080"/>
    </location>
</feature>
<feature type="domain" description="ZU5" evidence="10">
    <location>
        <begin position="165"/>
        <end position="318"/>
    </location>
</feature>
<dbReference type="FunFam" id="2.60.220.30:FF:000009">
    <property type="entry name" value="Ankyrin 2, isoform G"/>
    <property type="match status" value="1"/>
</dbReference>
<keyword evidence="5" id="KW-0677">Repeat</keyword>
<keyword evidence="3" id="KW-0963">Cytoplasm</keyword>
<dbReference type="Proteomes" id="UP000694844">
    <property type="component" value="Chromosome 2"/>
</dbReference>
<feature type="compositionally biased region" description="Basic and acidic residues" evidence="8">
    <location>
        <begin position="936"/>
        <end position="964"/>
    </location>
</feature>
<feature type="compositionally biased region" description="Polar residues" evidence="8">
    <location>
        <begin position="1902"/>
        <end position="1914"/>
    </location>
</feature>
<dbReference type="InterPro" id="IPR040745">
    <property type="entry name" value="Ankyrin_UPA"/>
</dbReference>
<dbReference type="SMART" id="SM00218">
    <property type="entry name" value="ZU5"/>
    <property type="match status" value="1"/>
</dbReference>
<dbReference type="CDD" id="cd08317">
    <property type="entry name" value="Death_ank"/>
    <property type="match status" value="1"/>
</dbReference>
<dbReference type="Gene3D" id="2.60.220.30">
    <property type="match status" value="2"/>
</dbReference>
<proteinExistence type="predicted"/>